<dbReference type="RefSeq" id="WP_219546778.1">
    <property type="nucleotide sequence ID" value="NZ_JAHKRN010000028.1"/>
</dbReference>
<accession>A0ABW1C2W2</accession>
<reference evidence="5" key="1">
    <citation type="journal article" date="2019" name="Int. J. Syst. Evol. Microbiol.">
        <title>The Global Catalogue of Microorganisms (GCM) 10K type strain sequencing project: providing services to taxonomists for standard genome sequencing and annotation.</title>
        <authorList>
            <consortium name="The Broad Institute Genomics Platform"/>
            <consortium name="The Broad Institute Genome Sequencing Center for Infectious Disease"/>
            <person name="Wu L."/>
            <person name="Ma J."/>
        </authorList>
    </citation>
    <scope>NUCLEOTIDE SEQUENCE [LARGE SCALE GENOMIC DNA]</scope>
    <source>
        <strain evidence="5">CGMCC 4.7106</strain>
    </source>
</reference>
<keyword evidence="4" id="KW-0067">ATP-binding</keyword>
<dbReference type="InterPro" id="IPR003593">
    <property type="entry name" value="AAA+_ATPase"/>
</dbReference>
<dbReference type="Pfam" id="PF00005">
    <property type="entry name" value="ABC_tran"/>
    <property type="match status" value="1"/>
</dbReference>
<evidence type="ECO:0000256" key="2">
    <source>
        <dbReference type="SAM" id="MobiDB-lite"/>
    </source>
</evidence>
<dbReference type="Proteomes" id="UP001596096">
    <property type="component" value="Unassembled WGS sequence"/>
</dbReference>
<dbReference type="GO" id="GO:0005524">
    <property type="term" value="F:ATP binding"/>
    <property type="evidence" value="ECO:0007669"/>
    <property type="project" value="UniProtKB-KW"/>
</dbReference>
<feature type="compositionally biased region" description="Basic residues" evidence="2">
    <location>
        <begin position="279"/>
        <end position="291"/>
    </location>
</feature>
<gene>
    <name evidence="4" type="ORF">ACFPUY_31435</name>
</gene>
<feature type="compositionally biased region" description="Basic and acidic residues" evidence="2">
    <location>
        <begin position="332"/>
        <end position="346"/>
    </location>
</feature>
<sequence>MTTGQATFPARAGAAAGVGLRGVGHTYGNGHTVLRDLELDILPGEIVAILGPSGCGKSTLLRLVAGLEAPADGEITVDGRPVRGVDARCAVVFQEPRLLPWRDLAGNVALGLPRGVGRESGARIVRHWLDVVGLDGFPQHRPRQVSGGMAQRAALARALAREPGVLLLDEPFAALDALTRLRMQDLLADVQRGAGTTVLLVTHDVDEALHLADRVVLLGAEPERPGATIATVLDVPHRRPRDRAPPNSQPSAPTCWSGSACPAPPPPRSPLRDPPPFPAHRRPARPFGHRLRGGEPGGLGHEADLPERVLQLLRLPQRPRGVPHRASGPRPESARRVRESPRVDRRAPRRRGPAAGHGGQARPEVARVVLKERTEVEISPVPGPDQRAVLERILPTLVRESQVRSEQEAKTALDSLFAPEFAEKAGAS</sequence>
<feature type="region of interest" description="Disordered" evidence="2">
    <location>
        <begin position="233"/>
        <end position="302"/>
    </location>
</feature>
<name>A0ABW1C2W2_9ACTN</name>
<dbReference type="InterPro" id="IPR003439">
    <property type="entry name" value="ABC_transporter-like_ATP-bd"/>
</dbReference>
<dbReference type="InterPro" id="IPR050166">
    <property type="entry name" value="ABC_transporter_ATP-bind"/>
</dbReference>
<dbReference type="PROSITE" id="PS50893">
    <property type="entry name" value="ABC_TRANSPORTER_2"/>
    <property type="match status" value="1"/>
</dbReference>
<evidence type="ECO:0000259" key="3">
    <source>
        <dbReference type="PROSITE" id="PS50893"/>
    </source>
</evidence>
<dbReference type="InterPro" id="IPR017871">
    <property type="entry name" value="ABC_transporter-like_CS"/>
</dbReference>
<dbReference type="SMART" id="SM00382">
    <property type="entry name" value="AAA"/>
    <property type="match status" value="1"/>
</dbReference>
<dbReference type="PANTHER" id="PTHR42788">
    <property type="entry name" value="TAURINE IMPORT ATP-BINDING PROTEIN-RELATED"/>
    <property type="match status" value="1"/>
</dbReference>
<proteinExistence type="predicted"/>
<dbReference type="PROSITE" id="PS00211">
    <property type="entry name" value="ABC_TRANSPORTER_1"/>
    <property type="match status" value="1"/>
</dbReference>
<evidence type="ECO:0000313" key="4">
    <source>
        <dbReference type="EMBL" id="MFC5819632.1"/>
    </source>
</evidence>
<feature type="region of interest" description="Disordered" evidence="2">
    <location>
        <begin position="314"/>
        <end position="366"/>
    </location>
</feature>
<feature type="domain" description="ABC transporter" evidence="3">
    <location>
        <begin position="18"/>
        <end position="245"/>
    </location>
</feature>
<organism evidence="4 5">
    <name type="scientific">Nonomuraea harbinensis</name>
    <dbReference type="NCBI Taxonomy" id="1286938"/>
    <lineage>
        <taxon>Bacteria</taxon>
        <taxon>Bacillati</taxon>
        <taxon>Actinomycetota</taxon>
        <taxon>Actinomycetes</taxon>
        <taxon>Streptosporangiales</taxon>
        <taxon>Streptosporangiaceae</taxon>
        <taxon>Nonomuraea</taxon>
    </lineage>
</organism>
<protein>
    <submittedName>
        <fullName evidence="4">ABC transporter ATP-binding protein</fullName>
    </submittedName>
</protein>
<feature type="compositionally biased region" description="Pro residues" evidence="2">
    <location>
        <begin position="262"/>
        <end position="278"/>
    </location>
</feature>
<keyword evidence="1" id="KW-0813">Transport</keyword>
<evidence type="ECO:0000313" key="5">
    <source>
        <dbReference type="Proteomes" id="UP001596096"/>
    </source>
</evidence>
<keyword evidence="4" id="KW-0547">Nucleotide-binding</keyword>
<dbReference type="PANTHER" id="PTHR42788:SF19">
    <property type="entry name" value="ALIPHATIC SULFONATES IMPORT ATP-BINDING PROTEIN SSUB 2"/>
    <property type="match status" value="1"/>
</dbReference>
<comment type="caution">
    <text evidence="4">The sequence shown here is derived from an EMBL/GenBank/DDBJ whole genome shotgun (WGS) entry which is preliminary data.</text>
</comment>
<evidence type="ECO:0000256" key="1">
    <source>
        <dbReference type="ARBA" id="ARBA00022448"/>
    </source>
</evidence>
<dbReference type="EMBL" id="JBHSNW010000020">
    <property type="protein sequence ID" value="MFC5819632.1"/>
    <property type="molecule type" value="Genomic_DNA"/>
</dbReference>
<keyword evidence="5" id="KW-1185">Reference proteome</keyword>